<dbReference type="AlphaFoldDB" id="A0A942TJV7"/>
<keyword evidence="1" id="KW-0732">Signal</keyword>
<feature type="compositionally biased region" description="Basic and acidic residues" evidence="2">
    <location>
        <begin position="30"/>
        <end position="49"/>
    </location>
</feature>
<accession>A0A942TJV7</accession>
<proteinExistence type="predicted"/>
<feature type="region of interest" description="Disordered" evidence="2">
    <location>
        <begin position="30"/>
        <end position="54"/>
    </location>
</feature>
<dbReference type="PROSITE" id="PS51257">
    <property type="entry name" value="PROKAR_LIPOPROTEIN"/>
    <property type="match status" value="1"/>
</dbReference>
<dbReference type="GO" id="GO:0006508">
    <property type="term" value="P:proteolysis"/>
    <property type="evidence" value="ECO:0007669"/>
    <property type="project" value="InterPro"/>
</dbReference>
<dbReference type="InterPro" id="IPR009045">
    <property type="entry name" value="Zn_M74/Hedgehog-like"/>
</dbReference>
<dbReference type="CDD" id="cd14852">
    <property type="entry name" value="LD-carboxypeptidase"/>
    <property type="match status" value="1"/>
</dbReference>
<reference evidence="4 5" key="1">
    <citation type="submission" date="2021-05" db="EMBL/GenBank/DDBJ databases">
        <title>Novel Bacillus species.</title>
        <authorList>
            <person name="Liu G."/>
        </authorList>
    </citation>
    <scope>NUCLEOTIDE SEQUENCE [LARGE SCALE GENOMIC DNA]</scope>
    <source>
        <strain evidence="4 5">FJAT-49732</strain>
    </source>
</reference>
<evidence type="ECO:0000256" key="2">
    <source>
        <dbReference type="SAM" id="MobiDB-lite"/>
    </source>
</evidence>
<name>A0A942TJV7_9BACI</name>
<gene>
    <name evidence="4" type="ORF">KHA93_07140</name>
</gene>
<dbReference type="PANTHER" id="PTHR34385:SF1">
    <property type="entry name" value="PEPTIDOGLYCAN L-ALANYL-D-GLUTAMATE ENDOPEPTIDASE CWLK"/>
    <property type="match status" value="1"/>
</dbReference>
<protein>
    <submittedName>
        <fullName evidence="4">D-alanyl-D-alanine carboxypeptidase family protein</fullName>
    </submittedName>
</protein>
<keyword evidence="4" id="KW-0645">Protease</keyword>
<keyword evidence="5" id="KW-1185">Reference proteome</keyword>
<dbReference type="InterPro" id="IPR012640">
    <property type="entry name" value="Membr_lipoprot_lipid_attach_CS"/>
</dbReference>
<evidence type="ECO:0000313" key="4">
    <source>
        <dbReference type="EMBL" id="MBS4199425.1"/>
    </source>
</evidence>
<evidence type="ECO:0000313" key="5">
    <source>
        <dbReference type="Proteomes" id="UP000682713"/>
    </source>
</evidence>
<dbReference type="GO" id="GO:0004180">
    <property type="term" value="F:carboxypeptidase activity"/>
    <property type="evidence" value="ECO:0007669"/>
    <property type="project" value="UniProtKB-KW"/>
</dbReference>
<comment type="caution">
    <text evidence="4">The sequence shown here is derived from an EMBL/GenBank/DDBJ whole genome shotgun (WGS) entry which is preliminary data.</text>
</comment>
<dbReference type="RefSeq" id="WP_213110108.1">
    <property type="nucleotide sequence ID" value="NZ_JAGYPJ010000001.1"/>
</dbReference>
<evidence type="ECO:0000259" key="3">
    <source>
        <dbReference type="Pfam" id="PF02557"/>
    </source>
</evidence>
<dbReference type="Proteomes" id="UP000682713">
    <property type="component" value="Unassembled WGS sequence"/>
</dbReference>
<evidence type="ECO:0000256" key="1">
    <source>
        <dbReference type="ARBA" id="ARBA00022729"/>
    </source>
</evidence>
<dbReference type="InterPro" id="IPR058193">
    <property type="entry name" value="VanY/YodJ_core_dom"/>
</dbReference>
<dbReference type="EMBL" id="JAGYPJ010000001">
    <property type="protein sequence ID" value="MBS4199425.1"/>
    <property type="molecule type" value="Genomic_DNA"/>
</dbReference>
<feature type="domain" description="D-alanyl-D-alanine carboxypeptidase-like core" evidence="3">
    <location>
        <begin position="121"/>
        <end position="249"/>
    </location>
</feature>
<organism evidence="4 5">
    <name type="scientific">Lederbergia citrisecunda</name>
    <dbReference type="NCBI Taxonomy" id="2833583"/>
    <lineage>
        <taxon>Bacteria</taxon>
        <taxon>Bacillati</taxon>
        <taxon>Bacillota</taxon>
        <taxon>Bacilli</taxon>
        <taxon>Bacillales</taxon>
        <taxon>Bacillaceae</taxon>
        <taxon>Lederbergia</taxon>
    </lineage>
</organism>
<dbReference type="SUPFAM" id="SSF55166">
    <property type="entry name" value="Hedgehog/DD-peptidase"/>
    <property type="match status" value="1"/>
</dbReference>
<dbReference type="InterPro" id="IPR052179">
    <property type="entry name" value="DD-CPase-like"/>
</dbReference>
<dbReference type="Gene3D" id="3.30.1380.10">
    <property type="match status" value="1"/>
</dbReference>
<sequence length="273" mass="31217">MKKLIITLTAAVLLSGCSVKIPFINEKPEEKAEKNPQLAERKEQTKEHYGSNQTSDDSLYALEAAYFNTIKEVKGVKEIVNSDNVLALVNKDFALPGTYIPADLVRPNVPFSFGDQDIEKSYLRKEAADALEKMFSAAEKANIHLFAVSGYRSYVRQVSILNNEIDRVGKDKAMQAVAIPGKSEHQTGLAMDISSENVQYLLSEDFGETDEGKWLKENAYRFGYILRYPKEKVEITGYQFEPWHFRYVGEKNAEIMYKNNWTLEEFFKEVRKI</sequence>
<dbReference type="PANTHER" id="PTHR34385">
    <property type="entry name" value="D-ALANYL-D-ALANINE CARBOXYPEPTIDASE"/>
    <property type="match status" value="1"/>
</dbReference>
<dbReference type="InterPro" id="IPR003709">
    <property type="entry name" value="VanY-like_core_dom"/>
</dbReference>
<dbReference type="Pfam" id="PF08139">
    <property type="entry name" value="LPAM_1"/>
    <property type="match status" value="1"/>
</dbReference>
<keyword evidence="4" id="KW-0378">Hydrolase</keyword>
<keyword evidence="4" id="KW-0121">Carboxypeptidase</keyword>
<dbReference type="Pfam" id="PF02557">
    <property type="entry name" value="VanY"/>
    <property type="match status" value="1"/>
</dbReference>